<proteinExistence type="predicted"/>
<dbReference type="OrthoDB" id="10470362at2759"/>
<dbReference type="EMBL" id="ML122256">
    <property type="protein sequence ID" value="RPD63510.1"/>
    <property type="molecule type" value="Genomic_DNA"/>
</dbReference>
<protein>
    <submittedName>
        <fullName evidence="1">Uncharacterized protein</fullName>
    </submittedName>
</protein>
<sequence>MLMYPSSTAAAAPLNTTLPTTVSTSGVVKLPAQSTLTSMTAPAVPTSAPNLKAATLPTNTLGEVTIQTIPSASTADLQARKISTSLVGDDVTTETILSTTDVPVSTGDVKIQTVPNPTGDVTVSTALPTTSLAARTVPPSVYQHSSRAVETSVLNSVAAPSTHVDALAVEASPAALSTGTLAPSTSIEDTPAVDTAALSAAPTAAVVQRSDSDLGIEMEVEPEVHADEHGVDAELEVEPEVEVGDSEAELEVEPEVEAGDDGVDAELEVEPELESRADVEAGCHEEGDVHANVHARWGVGPALHTTIDAVRPGATAIPPLGHGRV</sequence>
<evidence type="ECO:0000313" key="2">
    <source>
        <dbReference type="Proteomes" id="UP000313359"/>
    </source>
</evidence>
<dbReference type="Proteomes" id="UP000313359">
    <property type="component" value="Unassembled WGS sequence"/>
</dbReference>
<evidence type="ECO:0000313" key="1">
    <source>
        <dbReference type="EMBL" id="RPD63510.1"/>
    </source>
</evidence>
<reference evidence="1" key="1">
    <citation type="journal article" date="2018" name="Genome Biol. Evol.">
        <title>Genomics and development of Lentinus tigrinus, a white-rot wood-decaying mushroom with dimorphic fruiting bodies.</title>
        <authorList>
            <person name="Wu B."/>
            <person name="Xu Z."/>
            <person name="Knudson A."/>
            <person name="Carlson A."/>
            <person name="Chen N."/>
            <person name="Kovaka S."/>
            <person name="LaButti K."/>
            <person name="Lipzen A."/>
            <person name="Pennachio C."/>
            <person name="Riley R."/>
            <person name="Schakwitz W."/>
            <person name="Umezawa K."/>
            <person name="Ohm R.A."/>
            <person name="Grigoriev I.V."/>
            <person name="Nagy L.G."/>
            <person name="Gibbons J."/>
            <person name="Hibbett D."/>
        </authorList>
    </citation>
    <scope>NUCLEOTIDE SEQUENCE [LARGE SCALE GENOMIC DNA]</scope>
    <source>
        <strain evidence="1">ALCF2SS1-6</strain>
    </source>
</reference>
<accession>A0A5C2SIT6</accession>
<keyword evidence="2" id="KW-1185">Reference proteome</keyword>
<dbReference type="AlphaFoldDB" id="A0A5C2SIT6"/>
<organism evidence="1 2">
    <name type="scientific">Lentinus tigrinus ALCF2SS1-6</name>
    <dbReference type="NCBI Taxonomy" id="1328759"/>
    <lineage>
        <taxon>Eukaryota</taxon>
        <taxon>Fungi</taxon>
        <taxon>Dikarya</taxon>
        <taxon>Basidiomycota</taxon>
        <taxon>Agaricomycotina</taxon>
        <taxon>Agaricomycetes</taxon>
        <taxon>Polyporales</taxon>
        <taxon>Polyporaceae</taxon>
        <taxon>Lentinus</taxon>
    </lineage>
</organism>
<gene>
    <name evidence="1" type="ORF">L227DRAFT_392407</name>
</gene>
<name>A0A5C2SIT6_9APHY</name>